<evidence type="ECO:0000313" key="1">
    <source>
        <dbReference type="EMBL" id="TLD93448.1"/>
    </source>
</evidence>
<sequence length="138" mass="15308">MNLVEKVAKKLATNLAKKEAKKSGKAENLCFALIFGQVSRGINASAHFIQRVQQRFEAQEEEELSGAIARAVRATQPMEQGGNDIAKPQKYYDDMTNIIVVLERAGQFGASLVTTYKRGQENLISDDEFFALQSRGLI</sequence>
<comment type="caution">
    <text evidence="1">The sequence shown here is derived from an EMBL/GenBank/DDBJ whole genome shotgun (WGS) entry which is preliminary data.</text>
</comment>
<evidence type="ECO:0000313" key="2">
    <source>
        <dbReference type="Proteomes" id="UP000029921"/>
    </source>
</evidence>
<accession>A0A4U8T2H9</accession>
<name>A0A4U8T2H9_9HELI</name>
<protein>
    <submittedName>
        <fullName evidence="1">Uncharacterized protein</fullName>
    </submittedName>
</protein>
<dbReference type="EMBL" id="JRPE02000002">
    <property type="protein sequence ID" value="TLD93448.1"/>
    <property type="molecule type" value="Genomic_DNA"/>
</dbReference>
<proteinExistence type="predicted"/>
<dbReference type="Proteomes" id="UP000029921">
    <property type="component" value="Unassembled WGS sequence"/>
</dbReference>
<organism evidence="1 2">
    <name type="scientific">Helicobacter magdeburgensis</name>
    <dbReference type="NCBI Taxonomy" id="471858"/>
    <lineage>
        <taxon>Bacteria</taxon>
        <taxon>Pseudomonadati</taxon>
        <taxon>Campylobacterota</taxon>
        <taxon>Epsilonproteobacteria</taxon>
        <taxon>Campylobacterales</taxon>
        <taxon>Helicobacteraceae</taxon>
        <taxon>Helicobacter</taxon>
    </lineage>
</organism>
<dbReference type="RefSeq" id="WP_034586856.1">
    <property type="nucleotide sequence ID" value="NZ_JRPE02000002.1"/>
</dbReference>
<gene>
    <name evidence="1" type="ORF">LS74_001595</name>
</gene>
<keyword evidence="2" id="KW-1185">Reference proteome</keyword>
<reference evidence="1 2" key="1">
    <citation type="journal article" date="2014" name="Genome Announc.">
        <title>Draft genome sequences of eight enterohepatic helicobacter species isolated from both laboratory and wild rodents.</title>
        <authorList>
            <person name="Sheh A."/>
            <person name="Shen Z."/>
            <person name="Fox J.G."/>
        </authorList>
    </citation>
    <scope>NUCLEOTIDE SEQUENCE [LARGE SCALE GENOMIC DNA]</scope>
    <source>
        <strain evidence="1 2">MIT 96-1001</strain>
    </source>
</reference>
<dbReference type="AlphaFoldDB" id="A0A4U8T2H9"/>